<name>A0A8S9GWS1_BRACR</name>
<dbReference type="EMBL" id="QGKY02002305">
    <property type="protein sequence ID" value="KAF2533277.1"/>
    <property type="molecule type" value="Genomic_DNA"/>
</dbReference>
<dbReference type="EMBL" id="QGKW02001988">
    <property type="protein sequence ID" value="KAF2550223.1"/>
    <property type="molecule type" value="Genomic_DNA"/>
</dbReference>
<sequence>MLESGNFVAANSESIISSSSTEHGKIAKLRNQISKQAHQNSNVQISNDLVEQLNDKSEECEALKKAMLVLTERISVLRNVLVASSVGFFVVLGGIISLNFKV</sequence>
<comment type="caution">
    <text evidence="4">The sequence shown here is derived from an EMBL/GenBank/DDBJ whole genome shotgun (WGS) entry which is preliminary data.</text>
</comment>
<keyword evidence="2" id="KW-0812">Transmembrane</keyword>
<accession>A0A8S9GWS1</accession>
<reference evidence="4" key="1">
    <citation type="submission" date="2019-12" db="EMBL/GenBank/DDBJ databases">
        <title>Genome sequencing and annotation of Brassica cretica.</title>
        <authorList>
            <person name="Studholme D.J."/>
            <person name="Sarris P.F."/>
        </authorList>
    </citation>
    <scope>NUCLEOTIDE SEQUENCE</scope>
    <source>
        <strain evidence="4">PFS-001/15</strain>
        <strain evidence="3">PFS-102/07</strain>
        <tissue evidence="4">Leaf</tissue>
    </source>
</reference>
<evidence type="ECO:0000256" key="1">
    <source>
        <dbReference type="SAM" id="Coils"/>
    </source>
</evidence>
<gene>
    <name evidence="4" type="ORF">F2Q68_00034748</name>
    <name evidence="3" type="ORF">F2Q70_00030284</name>
</gene>
<evidence type="ECO:0000313" key="5">
    <source>
        <dbReference type="Proteomes" id="UP000712281"/>
    </source>
</evidence>
<evidence type="ECO:0000256" key="2">
    <source>
        <dbReference type="SAM" id="Phobius"/>
    </source>
</evidence>
<organism evidence="4 5">
    <name type="scientific">Brassica cretica</name>
    <name type="common">Mustard</name>
    <dbReference type="NCBI Taxonomy" id="69181"/>
    <lineage>
        <taxon>Eukaryota</taxon>
        <taxon>Viridiplantae</taxon>
        <taxon>Streptophyta</taxon>
        <taxon>Embryophyta</taxon>
        <taxon>Tracheophyta</taxon>
        <taxon>Spermatophyta</taxon>
        <taxon>Magnoliopsida</taxon>
        <taxon>eudicotyledons</taxon>
        <taxon>Gunneridae</taxon>
        <taxon>Pentapetalae</taxon>
        <taxon>rosids</taxon>
        <taxon>malvids</taxon>
        <taxon>Brassicales</taxon>
        <taxon>Brassicaceae</taxon>
        <taxon>Brassiceae</taxon>
        <taxon>Brassica</taxon>
    </lineage>
</organism>
<dbReference type="AlphaFoldDB" id="A0A8S9GWS1"/>
<proteinExistence type="predicted"/>
<feature type="transmembrane region" description="Helical" evidence="2">
    <location>
        <begin position="80"/>
        <end position="100"/>
    </location>
</feature>
<dbReference type="Proteomes" id="UP000712281">
    <property type="component" value="Unassembled WGS sequence"/>
</dbReference>
<evidence type="ECO:0000313" key="4">
    <source>
        <dbReference type="EMBL" id="KAF2550223.1"/>
    </source>
</evidence>
<keyword evidence="1" id="KW-0175">Coiled coil</keyword>
<keyword evidence="2" id="KW-1133">Transmembrane helix</keyword>
<evidence type="ECO:0000313" key="3">
    <source>
        <dbReference type="EMBL" id="KAF2533277.1"/>
    </source>
</evidence>
<feature type="coiled-coil region" evidence="1">
    <location>
        <begin position="46"/>
        <end position="73"/>
    </location>
</feature>
<keyword evidence="2" id="KW-0472">Membrane</keyword>
<protein>
    <submittedName>
        <fullName evidence="4">Uncharacterized protein</fullName>
    </submittedName>
</protein>